<dbReference type="Gene3D" id="3.60.21.10">
    <property type="match status" value="1"/>
</dbReference>
<dbReference type="InterPro" id="IPR004843">
    <property type="entry name" value="Calcineurin-like_PHP"/>
</dbReference>
<proteinExistence type="predicted"/>
<dbReference type="Pfam" id="PF00149">
    <property type="entry name" value="Metallophos"/>
    <property type="match status" value="1"/>
</dbReference>
<organism evidence="2">
    <name type="scientific">marine sediment metagenome</name>
    <dbReference type="NCBI Taxonomy" id="412755"/>
    <lineage>
        <taxon>unclassified sequences</taxon>
        <taxon>metagenomes</taxon>
        <taxon>ecological metagenomes</taxon>
    </lineage>
</organism>
<dbReference type="PANTHER" id="PTHR40942:SF4">
    <property type="entry name" value="CYTOCHROME C5"/>
    <property type="match status" value="1"/>
</dbReference>
<dbReference type="SUPFAM" id="SSF56300">
    <property type="entry name" value="Metallo-dependent phosphatases"/>
    <property type="match status" value="1"/>
</dbReference>
<feature type="domain" description="Calcineurin-like phosphoesterase" evidence="1">
    <location>
        <begin position="3"/>
        <end position="121"/>
    </location>
</feature>
<evidence type="ECO:0000259" key="1">
    <source>
        <dbReference type="Pfam" id="PF00149"/>
    </source>
</evidence>
<sequence length="196" mass="21869">MATYVIGDIHGCWQTLQRLLARIEWNPTVDELWLVGDLVNRGPASLEVLRWAANQQRLVAVLGNHDLHLLARAEGLVDGRSEDMIDEVLDAPDRDHLLAWLRARPFIHVRDDVVMVHAGLWPGWDVEDAAGLALGASDRLAGPGGHEFLSRLNTKPRIKWRTDLEGDDRLAAAAAIFTRLRVVRSDGRPKLDFTGP</sequence>
<dbReference type="EMBL" id="BARS01044876">
    <property type="protein sequence ID" value="GAG40522.1"/>
    <property type="molecule type" value="Genomic_DNA"/>
</dbReference>
<reference evidence="2" key="1">
    <citation type="journal article" date="2014" name="Front. Microbiol.">
        <title>High frequency of phylogenetically diverse reductive dehalogenase-homologous genes in deep subseafloor sedimentary metagenomes.</title>
        <authorList>
            <person name="Kawai M."/>
            <person name="Futagami T."/>
            <person name="Toyoda A."/>
            <person name="Takaki Y."/>
            <person name="Nishi S."/>
            <person name="Hori S."/>
            <person name="Arai W."/>
            <person name="Tsubouchi T."/>
            <person name="Morono Y."/>
            <person name="Uchiyama I."/>
            <person name="Ito T."/>
            <person name="Fujiyama A."/>
            <person name="Inagaki F."/>
            <person name="Takami H."/>
        </authorList>
    </citation>
    <scope>NUCLEOTIDE SEQUENCE</scope>
    <source>
        <strain evidence="2">Expedition CK06-06</strain>
    </source>
</reference>
<gene>
    <name evidence="2" type="ORF">S01H1_67726</name>
</gene>
<dbReference type="GO" id="GO:0016787">
    <property type="term" value="F:hydrolase activity"/>
    <property type="evidence" value="ECO:0007669"/>
    <property type="project" value="InterPro"/>
</dbReference>
<dbReference type="InterPro" id="IPR029052">
    <property type="entry name" value="Metallo-depent_PP-like"/>
</dbReference>
<comment type="caution">
    <text evidence="2">The sequence shown here is derived from an EMBL/GenBank/DDBJ whole genome shotgun (WGS) entry which is preliminary data.</text>
</comment>
<accession>X0XZF2</accession>
<evidence type="ECO:0000313" key="2">
    <source>
        <dbReference type="EMBL" id="GAG40522.1"/>
    </source>
</evidence>
<name>X0XZF2_9ZZZZ</name>
<dbReference type="AlphaFoldDB" id="X0XZF2"/>
<protein>
    <recommendedName>
        <fullName evidence="1">Calcineurin-like phosphoesterase domain-containing protein</fullName>
    </recommendedName>
</protein>
<feature type="non-terminal residue" evidence="2">
    <location>
        <position position="196"/>
    </location>
</feature>
<dbReference type="PANTHER" id="PTHR40942">
    <property type="match status" value="1"/>
</dbReference>
<dbReference type="NCBIfam" id="NF001204">
    <property type="entry name" value="PRK00166.1"/>
    <property type="match status" value="1"/>
</dbReference>